<evidence type="ECO:0000256" key="1">
    <source>
        <dbReference type="ARBA" id="ARBA00022737"/>
    </source>
</evidence>
<feature type="repeat" description="ANK" evidence="3">
    <location>
        <begin position="115"/>
        <end position="140"/>
    </location>
</feature>
<evidence type="ECO:0000313" key="4">
    <source>
        <dbReference type="EMBL" id="OAG44162.1"/>
    </source>
</evidence>
<dbReference type="RefSeq" id="XP_022516114.1">
    <property type="nucleotide sequence ID" value="XM_022651601.1"/>
</dbReference>
<dbReference type="GeneID" id="34596797"/>
<organism evidence="4 5">
    <name type="scientific">Fonsecaea monophora</name>
    <dbReference type="NCBI Taxonomy" id="254056"/>
    <lineage>
        <taxon>Eukaryota</taxon>
        <taxon>Fungi</taxon>
        <taxon>Dikarya</taxon>
        <taxon>Ascomycota</taxon>
        <taxon>Pezizomycotina</taxon>
        <taxon>Eurotiomycetes</taxon>
        <taxon>Chaetothyriomycetidae</taxon>
        <taxon>Chaetothyriales</taxon>
        <taxon>Herpotrichiellaceae</taxon>
        <taxon>Fonsecaea</taxon>
    </lineage>
</organism>
<keyword evidence="5" id="KW-1185">Reference proteome</keyword>
<gene>
    <name evidence="4" type="ORF">AYO21_01619</name>
</gene>
<evidence type="ECO:0000256" key="2">
    <source>
        <dbReference type="ARBA" id="ARBA00023043"/>
    </source>
</evidence>
<keyword evidence="2 3" id="KW-0040">ANK repeat</keyword>
<comment type="caution">
    <text evidence="4">The sequence shown here is derived from an EMBL/GenBank/DDBJ whole genome shotgun (WGS) entry which is preliminary data.</text>
</comment>
<dbReference type="Pfam" id="PF12796">
    <property type="entry name" value="Ank_2"/>
    <property type="match status" value="1"/>
</dbReference>
<dbReference type="PANTHER" id="PTHR24126">
    <property type="entry name" value="ANKYRIN REPEAT, PH AND SEC7 DOMAIN CONTAINING PROTEIN SECG-RELATED"/>
    <property type="match status" value="1"/>
</dbReference>
<evidence type="ECO:0000256" key="3">
    <source>
        <dbReference type="PROSITE-ProRule" id="PRU00023"/>
    </source>
</evidence>
<dbReference type="OrthoDB" id="426293at2759"/>
<dbReference type="PROSITE" id="PS50088">
    <property type="entry name" value="ANK_REPEAT"/>
    <property type="match status" value="2"/>
</dbReference>
<keyword evidence="1" id="KW-0677">Repeat</keyword>
<feature type="repeat" description="ANK" evidence="3">
    <location>
        <begin position="161"/>
        <end position="190"/>
    </location>
</feature>
<dbReference type="SMART" id="SM00248">
    <property type="entry name" value="ANK"/>
    <property type="match status" value="2"/>
</dbReference>
<dbReference type="Gene3D" id="1.25.40.20">
    <property type="entry name" value="Ankyrin repeat-containing domain"/>
    <property type="match status" value="2"/>
</dbReference>
<reference evidence="4 5" key="1">
    <citation type="submission" date="2016-03" db="EMBL/GenBank/DDBJ databases">
        <title>Draft genome sequence of the Fonsecaea monophora CBS 269.37.</title>
        <authorList>
            <person name="Bombassaro A."/>
            <person name="Vinicius W.A."/>
            <person name="De Hoog S."/>
            <person name="Sun J."/>
            <person name="Souza E.M."/>
            <person name="Raittz R.T."/>
            <person name="Costa F."/>
            <person name="Leao A.C."/>
            <person name="Tadra-Sfeir M.Z."/>
            <person name="Baura V."/>
            <person name="Balsanelli E."/>
            <person name="Pedrosa F.O."/>
            <person name="Moreno L.F."/>
            <person name="Steffens M.B."/>
            <person name="Xi L."/>
            <person name="Bocca A.L."/>
            <person name="Felipe M.S."/>
            <person name="Teixeira M."/>
            <person name="Telles Filho F.Q."/>
            <person name="Azevedo C.M."/>
            <person name="Gomes R."/>
            <person name="Vicente V.A."/>
        </authorList>
    </citation>
    <scope>NUCLEOTIDE SEQUENCE [LARGE SCALE GENOMIC DNA]</scope>
    <source>
        <strain evidence="4 5">CBS 269.37</strain>
    </source>
</reference>
<dbReference type="InterPro" id="IPR002110">
    <property type="entry name" value="Ankyrin_rpt"/>
</dbReference>
<evidence type="ECO:0000313" key="5">
    <source>
        <dbReference type="Proteomes" id="UP000077002"/>
    </source>
</evidence>
<accession>A0A177FLG2</accession>
<name>A0A177FLG2_9EURO</name>
<dbReference type="InterPro" id="IPR036770">
    <property type="entry name" value="Ankyrin_rpt-contain_sf"/>
</dbReference>
<dbReference type="PROSITE" id="PS50297">
    <property type="entry name" value="ANK_REP_REGION"/>
    <property type="match status" value="2"/>
</dbReference>
<sequence length="197" mass="21873">MDQYERMKFAVQNDELMEVLDLLNEGAKPTMTDFVQAIQNKSFPILELFLNDGFDIKKQARDDYPPPLSFGLDDMEATKWMIAHGALPNARCRFDITPLSIALFDAGASVKFGQPLHYAVRHQRPQAIIQLLLSKGASINQVMFSNHSASYLQFECLGVGTPLHEAAKAKNKGLIKLLMANGADPSIPDSRGKLPEL</sequence>
<dbReference type="Proteomes" id="UP000077002">
    <property type="component" value="Unassembled WGS sequence"/>
</dbReference>
<dbReference type="SUPFAM" id="SSF48403">
    <property type="entry name" value="Ankyrin repeat"/>
    <property type="match status" value="1"/>
</dbReference>
<protein>
    <submittedName>
        <fullName evidence="4">Uncharacterized protein</fullName>
    </submittedName>
</protein>
<dbReference type="AlphaFoldDB" id="A0A177FLG2"/>
<dbReference type="EMBL" id="LVKK01000006">
    <property type="protein sequence ID" value="OAG44162.1"/>
    <property type="molecule type" value="Genomic_DNA"/>
</dbReference>
<proteinExistence type="predicted"/>